<evidence type="ECO:0000313" key="1">
    <source>
        <dbReference type="EMBL" id="VVE46111.1"/>
    </source>
</evidence>
<dbReference type="Proteomes" id="UP000343317">
    <property type="component" value="Unassembled WGS sequence"/>
</dbReference>
<organism evidence="1 2">
    <name type="scientific">Pandoraea horticolens</name>
    <dbReference type="NCBI Taxonomy" id="2508298"/>
    <lineage>
        <taxon>Bacteria</taxon>
        <taxon>Pseudomonadati</taxon>
        <taxon>Pseudomonadota</taxon>
        <taxon>Betaproteobacteria</taxon>
        <taxon>Burkholderiales</taxon>
        <taxon>Burkholderiaceae</taxon>
        <taxon>Pandoraea</taxon>
    </lineage>
</organism>
<dbReference type="AlphaFoldDB" id="A0A5E4YB70"/>
<proteinExistence type="predicted"/>
<accession>A0A5E4YB70</accession>
<gene>
    <name evidence="1" type="ORF">PHO31112_04415</name>
</gene>
<name>A0A5E4YB70_9BURK</name>
<reference evidence="1 2" key="1">
    <citation type="submission" date="2019-08" db="EMBL/GenBank/DDBJ databases">
        <authorList>
            <person name="Peeters C."/>
        </authorList>
    </citation>
    <scope>NUCLEOTIDE SEQUENCE [LARGE SCALE GENOMIC DNA]</scope>
    <source>
        <strain evidence="1 2">LMG 31112</strain>
    </source>
</reference>
<keyword evidence="2" id="KW-1185">Reference proteome</keyword>
<dbReference type="EMBL" id="CABPSM010000016">
    <property type="protein sequence ID" value="VVE46111.1"/>
    <property type="molecule type" value="Genomic_DNA"/>
</dbReference>
<sequence>MGQAHVAHSESPNLFRCQLLNPAMLTEAVFLFDATAGDPGSDAALAQMLPASREVVSLVRMVLGGAAPRPAIESGSARYGVNERLTRHRVVTIGTEAYQRQWHATPVYDEMALAAELAAIR</sequence>
<protein>
    <submittedName>
        <fullName evidence="1">Uncharacterized protein</fullName>
    </submittedName>
</protein>
<evidence type="ECO:0000313" key="2">
    <source>
        <dbReference type="Proteomes" id="UP000343317"/>
    </source>
</evidence>